<dbReference type="Gramene" id="AUR62030188-RA">
    <property type="protein sequence ID" value="AUR62030188-RA:cds"/>
    <property type="gene ID" value="AUR62030188"/>
</dbReference>
<organism evidence="2 3">
    <name type="scientific">Chenopodium quinoa</name>
    <name type="common">Quinoa</name>
    <dbReference type="NCBI Taxonomy" id="63459"/>
    <lineage>
        <taxon>Eukaryota</taxon>
        <taxon>Viridiplantae</taxon>
        <taxon>Streptophyta</taxon>
        <taxon>Embryophyta</taxon>
        <taxon>Tracheophyta</taxon>
        <taxon>Spermatophyta</taxon>
        <taxon>Magnoliopsida</taxon>
        <taxon>eudicotyledons</taxon>
        <taxon>Gunneridae</taxon>
        <taxon>Pentapetalae</taxon>
        <taxon>Caryophyllales</taxon>
        <taxon>Chenopodiaceae</taxon>
        <taxon>Chenopodioideae</taxon>
        <taxon>Atripliceae</taxon>
        <taxon>Chenopodium</taxon>
    </lineage>
</organism>
<name>A0A803MIU2_CHEQI</name>
<dbReference type="EnsemblPlants" id="AUR62030188-RA">
    <property type="protein sequence ID" value="AUR62030188-RA:cds"/>
    <property type="gene ID" value="AUR62030188"/>
</dbReference>
<dbReference type="PANTHER" id="PTHR34835:SF90">
    <property type="entry name" value="AMINOTRANSFERASE-LIKE PLANT MOBILE DOMAIN-CONTAINING PROTEIN"/>
    <property type="match status" value="1"/>
</dbReference>
<proteinExistence type="predicted"/>
<sequence>MRQRHTAKRFINKVLKDLPPQHKDGINDLGFGGFLHLSLDAHNGSFSEELVNSFDPDRTSLKLFNGNEILITEEDVHVVYGLPQGPVKIKEPRTNFNFDKKDSEVSDEERKEREDNSLFLRQWRSQFGLDTGSPTFGVLVKVIEEQKKQDVSTEFLLNFIAAAINCCVMSTDNTSVNFKFLCSCKDITKVSKLDWCLFTKQSMTEAVRKWKKGSSYFTSPLPFMMDYFAQFSTMAATLVKKISDMYAFISMFEDVQIQKELKTIIVDKMFIKYTDPTHVFDESAFTAELNEALSNIQAKNNQNEVTHSDTTASTLHAFFTGENQASQLQNQASAIQTEENQASPSLELQNYNSIIDSPPLTQSPTVHTSTVLTVHTSTVLTPTTVQKTQSPTDHDCLLQPLQRDEIAKLRMEFCGKIVLSEENTCREEDVTKRRKAKAKNDMENYAHEKSRGHDADKIGKKDWRKIEDVIQQTMQ</sequence>
<keyword evidence="3" id="KW-1185">Reference proteome</keyword>
<dbReference type="PANTHER" id="PTHR34835">
    <property type="entry name" value="OS07G0283600 PROTEIN-RELATED"/>
    <property type="match status" value="1"/>
</dbReference>
<evidence type="ECO:0000256" key="1">
    <source>
        <dbReference type="SAM" id="MobiDB-lite"/>
    </source>
</evidence>
<accession>A0A803MIU2</accession>
<evidence type="ECO:0000313" key="2">
    <source>
        <dbReference type="EnsemblPlants" id="AUR62030188-RA:cds"/>
    </source>
</evidence>
<protein>
    <submittedName>
        <fullName evidence="2">Uncharacterized protein</fullName>
    </submittedName>
</protein>
<evidence type="ECO:0000313" key="3">
    <source>
        <dbReference type="Proteomes" id="UP000596660"/>
    </source>
</evidence>
<dbReference type="AlphaFoldDB" id="A0A803MIU2"/>
<reference evidence="2" key="2">
    <citation type="submission" date="2021-03" db="UniProtKB">
        <authorList>
            <consortium name="EnsemblPlants"/>
        </authorList>
    </citation>
    <scope>IDENTIFICATION</scope>
</reference>
<reference evidence="2" key="1">
    <citation type="journal article" date="2017" name="Nature">
        <title>The genome of Chenopodium quinoa.</title>
        <authorList>
            <person name="Jarvis D.E."/>
            <person name="Ho Y.S."/>
            <person name="Lightfoot D.J."/>
            <person name="Schmoeckel S.M."/>
            <person name="Li B."/>
            <person name="Borm T.J.A."/>
            <person name="Ohyanagi H."/>
            <person name="Mineta K."/>
            <person name="Michell C.T."/>
            <person name="Saber N."/>
            <person name="Kharbatia N.M."/>
            <person name="Rupper R.R."/>
            <person name="Sharp A.R."/>
            <person name="Dally N."/>
            <person name="Boughton B.A."/>
            <person name="Woo Y.H."/>
            <person name="Gao G."/>
            <person name="Schijlen E.G.W.M."/>
            <person name="Guo X."/>
            <person name="Momin A.A."/>
            <person name="Negrao S."/>
            <person name="Al-Babili S."/>
            <person name="Gehring C."/>
            <person name="Roessner U."/>
            <person name="Jung C."/>
            <person name="Murphy K."/>
            <person name="Arold S.T."/>
            <person name="Gojobori T."/>
            <person name="van der Linden C.G."/>
            <person name="van Loo E.N."/>
            <person name="Jellen E.N."/>
            <person name="Maughan P.J."/>
            <person name="Tester M."/>
        </authorList>
    </citation>
    <scope>NUCLEOTIDE SEQUENCE [LARGE SCALE GENOMIC DNA]</scope>
    <source>
        <strain evidence="2">cv. PI 614886</strain>
    </source>
</reference>
<feature type="region of interest" description="Disordered" evidence="1">
    <location>
        <begin position="438"/>
        <end position="459"/>
    </location>
</feature>
<dbReference type="Proteomes" id="UP000596660">
    <property type="component" value="Unplaced"/>
</dbReference>